<keyword evidence="1" id="KW-0472">Membrane</keyword>
<keyword evidence="3" id="KW-1185">Reference proteome</keyword>
<comment type="caution">
    <text evidence="2">The sequence shown here is derived from an EMBL/GenBank/DDBJ whole genome shotgun (WGS) entry which is preliminary data.</text>
</comment>
<name>A0A3L7A371_9MICO</name>
<sequence length="393" mass="42616">MDCTPVPDPLLAYDAVERDKESIDEVRGLLMVPLAFIAKGPMRHLDAVDARGNPMPLLGAAESNAIMLDTVLDLLELSGVEQTAEVLRVIRLIIAIDGMGQSAQLPELCQTGRWEGEQIWPENIYLPNDLVDLLERLASSFLLIGLVPARQSGIRQILKFSYHWVTEEDTSLKSRMLSVLVATGWAGKEVSMNMHMPHATASYHLEFHTPSQLDVRNLRIPCPDASTPVHGQILSDASGVPVAHVHGTYEIQPGGQASVRLAVPWRGLRMITLFVTALTALIFSLALFLDGATPTLMKQGGSAAALFLAVPAVFISFLAAHSENVSTSRMLVPLRFMLVVCALLLFAMAGSLVGQLRHGPLVLLWSVSLVVSVLLTLLLVLGGSFTRIAPTEQ</sequence>
<dbReference type="EMBL" id="RCUX01000010">
    <property type="protein sequence ID" value="RLP74544.1"/>
    <property type="molecule type" value="Genomic_DNA"/>
</dbReference>
<evidence type="ECO:0000313" key="3">
    <source>
        <dbReference type="Proteomes" id="UP000272503"/>
    </source>
</evidence>
<keyword evidence="1" id="KW-0812">Transmembrane</keyword>
<evidence type="ECO:0000313" key="2">
    <source>
        <dbReference type="EMBL" id="RLP74544.1"/>
    </source>
</evidence>
<dbReference type="Proteomes" id="UP000272503">
    <property type="component" value="Unassembled WGS sequence"/>
</dbReference>
<evidence type="ECO:0000256" key="1">
    <source>
        <dbReference type="SAM" id="Phobius"/>
    </source>
</evidence>
<feature type="transmembrane region" description="Helical" evidence="1">
    <location>
        <begin position="362"/>
        <end position="381"/>
    </location>
</feature>
<feature type="transmembrane region" description="Helical" evidence="1">
    <location>
        <begin position="270"/>
        <end position="289"/>
    </location>
</feature>
<reference evidence="2 3" key="1">
    <citation type="submission" date="2018-10" db="EMBL/GenBank/DDBJ databases">
        <authorList>
            <person name="Li J."/>
        </authorList>
    </citation>
    <scope>NUCLEOTIDE SEQUENCE [LARGE SCALE GENOMIC DNA]</scope>
    <source>
        <strain evidence="2 3">IF 016277</strain>
    </source>
</reference>
<gene>
    <name evidence="2" type="ORF">D9V32_12710</name>
</gene>
<proteinExistence type="predicted"/>
<keyword evidence="1" id="KW-1133">Transmembrane helix</keyword>
<feature type="transmembrane region" description="Helical" evidence="1">
    <location>
        <begin position="332"/>
        <end position="356"/>
    </location>
</feature>
<feature type="transmembrane region" description="Helical" evidence="1">
    <location>
        <begin position="301"/>
        <end position="320"/>
    </location>
</feature>
<accession>A0A3L7A371</accession>
<dbReference type="AlphaFoldDB" id="A0A3L7A371"/>
<protein>
    <submittedName>
        <fullName evidence="2">Uncharacterized protein</fullName>
    </submittedName>
</protein>
<organism evidence="2 3">
    <name type="scientific">Mycetocola tolaasinivorans</name>
    <dbReference type="NCBI Taxonomy" id="76635"/>
    <lineage>
        <taxon>Bacteria</taxon>
        <taxon>Bacillati</taxon>
        <taxon>Actinomycetota</taxon>
        <taxon>Actinomycetes</taxon>
        <taxon>Micrococcales</taxon>
        <taxon>Microbacteriaceae</taxon>
        <taxon>Mycetocola</taxon>
    </lineage>
</organism>